<keyword evidence="2" id="KW-1133">Transmembrane helix</keyword>
<keyword evidence="2" id="KW-0812">Transmembrane</keyword>
<feature type="transmembrane region" description="Helical" evidence="2">
    <location>
        <begin position="27"/>
        <end position="49"/>
    </location>
</feature>
<sequence>MTLFDERTEVLPPVRTPEASEQGRPGLGIRVAVLAVVLVVLATTAFATAEGLVRSERERAIVAEARTMFALPESQRIEVDIPGSVLLQELAGRFDSVGLTVRSFAVGSANSDFMMTLEGLGDTDGTWRADHLSGAVTLSAAQATALLVPPEAQGAMRVDFSGGDMIVGASVPGGAPPQSVSLAMTPHFDKGRFSMGITSVTAGGETMSAAEMGAKTGVDLAALQPAPVCLAEALPRFVRVRDVGVTDQRFRIDVDVDLPAVETATGSEPGSCP</sequence>
<accession>A0A1H0Q9B6</accession>
<keyword evidence="2" id="KW-0472">Membrane</keyword>
<dbReference type="RefSeq" id="WP_143017917.1">
    <property type="nucleotide sequence ID" value="NZ_FNJN01000004.1"/>
</dbReference>
<evidence type="ECO:0000313" key="4">
    <source>
        <dbReference type="Proteomes" id="UP000186456"/>
    </source>
</evidence>
<dbReference type="AlphaFoldDB" id="A0A1H0Q9B6"/>
<proteinExistence type="predicted"/>
<protein>
    <recommendedName>
        <fullName evidence="5">DUF2993 domain-containing protein</fullName>
    </recommendedName>
</protein>
<evidence type="ECO:0008006" key="5">
    <source>
        <dbReference type="Google" id="ProtNLM"/>
    </source>
</evidence>
<evidence type="ECO:0000256" key="1">
    <source>
        <dbReference type="SAM" id="MobiDB-lite"/>
    </source>
</evidence>
<reference evidence="3 4" key="1">
    <citation type="submission" date="2016-10" db="EMBL/GenBank/DDBJ databases">
        <authorList>
            <person name="de Groot N.N."/>
        </authorList>
    </citation>
    <scope>NUCLEOTIDE SEQUENCE [LARGE SCALE GENOMIC DNA]</scope>
    <source>
        <strain evidence="3 4">StLB037</strain>
    </source>
</reference>
<gene>
    <name evidence="3" type="ORF">SAMN04487788_2276</name>
</gene>
<evidence type="ECO:0000256" key="2">
    <source>
        <dbReference type="SAM" id="Phobius"/>
    </source>
</evidence>
<dbReference type="EMBL" id="FNJN01000004">
    <property type="protein sequence ID" value="SDP13279.1"/>
    <property type="molecule type" value="Genomic_DNA"/>
</dbReference>
<organism evidence="3 4">
    <name type="scientific">Microbacterium testaceum (strain StLB037)</name>
    <dbReference type="NCBI Taxonomy" id="979556"/>
    <lineage>
        <taxon>Bacteria</taxon>
        <taxon>Bacillati</taxon>
        <taxon>Actinomycetota</taxon>
        <taxon>Actinomycetes</taxon>
        <taxon>Micrococcales</taxon>
        <taxon>Microbacteriaceae</taxon>
        <taxon>Microbacterium</taxon>
    </lineage>
</organism>
<name>A0A1H0Q9B6_MICTS</name>
<dbReference type="Proteomes" id="UP000186456">
    <property type="component" value="Unassembled WGS sequence"/>
</dbReference>
<evidence type="ECO:0000313" key="3">
    <source>
        <dbReference type="EMBL" id="SDP13279.1"/>
    </source>
</evidence>
<feature type="region of interest" description="Disordered" evidence="1">
    <location>
        <begin position="1"/>
        <end position="22"/>
    </location>
</feature>